<feature type="compositionally biased region" description="Basic and acidic residues" evidence="1">
    <location>
        <begin position="137"/>
        <end position="196"/>
    </location>
</feature>
<dbReference type="Proteomes" id="UP000472264">
    <property type="component" value="Chromosome 24"/>
</dbReference>
<organism evidence="2 3">
    <name type="scientific">Echeneis naucrates</name>
    <name type="common">Live sharksucker</name>
    <dbReference type="NCBI Taxonomy" id="173247"/>
    <lineage>
        <taxon>Eukaryota</taxon>
        <taxon>Metazoa</taxon>
        <taxon>Chordata</taxon>
        <taxon>Craniata</taxon>
        <taxon>Vertebrata</taxon>
        <taxon>Euteleostomi</taxon>
        <taxon>Actinopterygii</taxon>
        <taxon>Neopterygii</taxon>
        <taxon>Teleostei</taxon>
        <taxon>Neoteleostei</taxon>
        <taxon>Acanthomorphata</taxon>
        <taxon>Carangaria</taxon>
        <taxon>Carangiformes</taxon>
        <taxon>Echeneidae</taxon>
        <taxon>Echeneis</taxon>
    </lineage>
</organism>
<feature type="compositionally biased region" description="Basic and acidic residues" evidence="1">
    <location>
        <begin position="1090"/>
        <end position="1104"/>
    </location>
</feature>
<proteinExistence type="predicted"/>
<feature type="region of interest" description="Disordered" evidence="1">
    <location>
        <begin position="1542"/>
        <end position="1571"/>
    </location>
</feature>
<name>A0A665VA51_ECHNA</name>
<evidence type="ECO:0008006" key="4">
    <source>
        <dbReference type="Google" id="ProtNLM"/>
    </source>
</evidence>
<feature type="compositionally biased region" description="Basic and acidic residues" evidence="1">
    <location>
        <begin position="325"/>
        <end position="354"/>
    </location>
</feature>
<feature type="compositionally biased region" description="Polar residues" evidence="1">
    <location>
        <begin position="736"/>
        <end position="762"/>
    </location>
</feature>
<dbReference type="GO" id="GO:0036337">
    <property type="term" value="P:Fas signaling pathway"/>
    <property type="evidence" value="ECO:0007669"/>
    <property type="project" value="TreeGrafter"/>
</dbReference>
<accession>A0A665VA51</accession>
<feature type="compositionally biased region" description="Low complexity" evidence="1">
    <location>
        <begin position="1702"/>
        <end position="1715"/>
    </location>
</feature>
<evidence type="ECO:0000313" key="3">
    <source>
        <dbReference type="Proteomes" id="UP000472264"/>
    </source>
</evidence>
<dbReference type="InParanoid" id="A0A665VA51"/>
<sequence length="1743" mass="193403">MISANSQFILFWSVTEKSPPNSSQLKESMDLYEEIVTEEQQSKESSYTEVSCCAHLSSENTGLNTENCRLKKNISALLRTARQEVTRKDAEIQRLNQWYGFISAGDLLEFCVLHVLYNYVRWFSNVIISCSSTQQGDSDKHKSKHRDEKYQSHKLSDSTDRRPRSGSYPHKDCHDSEKNRSHKSDKDRGRKYDSRSGKCKTHLNAEVHHRSDRTKSPPPEISISTISSDDTKGKRTQDKAKLATPDSEQTFSRCSKEVYSQDHRRIRNSDRYSRRSDSKDRKKSSSSQRTERHADREGERLLKDHQRKEERQWEDESSRKHKKSMSRECEKQKLKESNQGKVDVRSKERQEKTHGTLKRSPKGLQIAEKNSVEENSSNRKLSFMETLNLTLSPIKKPTLPFDATQDNLLVTSEAVKNRPMVESAQSLCLEDMCVVDEIESSELESGCKDAAKQSLESCKYPNSERIDKQCDDAKDTQEEDKKSLRKAAPCKLLKDSAIGTTVTHNQLLETAENQMTSQHSPKSPDSGSLKAAEGDSDSKGDTSAPPQRAINLNGISKQLTREPIQKLNQGKDTERTADIVKPFVLESKGENQTPALQKSFPEASLEETATTLPSGENNVSENVPKGHQISPAVSLRDCQKGQNAPASFSHIHKKDDFQKRDSPKDTDAVSSTISLESLPQEGLSLPEAIYVLTQTNEEVNDDSSIITAELSSCTSCIGVSKVSSTTEEAVLPENPSNLLFTPRKTSSPGTSDENNIEPSSSVPLLHDEDSMMRTLNNLRRIPDVISPLRSPVRIAKKSHVHVHNKPGHVKSLQKGNVPVYINFFLLSFYCADFSSTAVDVNSKKLDVNKENKYPGSPVNHDTQNMTGKVSDLCPRLSDAELEEGEILSESDEAAVGDSPTPANKRAKIERPVRNKPSPKSVLKRKAEDTCVASKESADSPGGSTRSPKSRFKTVCPAATKASFSNIEEIMETFKLVRTEIRKKYMKLHKTFPRKSFYGMMENFQESFLEFVDGAHFGKICSQAEELKLKLKKLIASVFRKVSNNGIVKRIFEQQAVDLKQKLWDFVDVQVDYLFKDIHSTLKSLCNPEKTQAEDKKPSGNEKASRQPSVKNPQFQQKEAQSSPTSLNHGKPCALVPYKTGLGSRGKDIRIAHTEKGPHSTDCQNPSQTGINFLPPKNISTPEKNNIASLVVSQSGSLLDKPDFQILTEQQASNLTFSLVRDSQMGEIFRCLLQGSDLLENGGMVGDSTTWSLSTPRKDGERLISITTPPKFSSPSKLISPTKFNTPSKVFATWASISPRKMSSPQSKDPVQLNPALFDESCLLEVPDNRTSSFAAQRSYSILTEDLAVSLTIPSPLKSDSHLSFLQPSSMSSMHIMSTPDSVISAHISEDALLDGEDATEQDIHLALDTDNSSCGTTSSMGSSPLATSFTLKPDMAMQALVMEKSNDHFIVKIRQTTASANSTLKADSILSETLTENQQNEAEDPLTSISQAKAALSEEQQSRNTPSFAVSPETGLSNFVERSGICQTATGSERFTLTADPLHKKDSESQNMSVPVIPPSENSLHSGAQRSDHLVVKTTGEDVIINESPSQTLHEEGDAHTQTNPSVVLVFESQKMISPITTVASNNSPHQRSQASPSDSDRSFTIAEDTSSTPDKDQRDSDKSRKRKKHQDKLKAKRYKKEVTESTEEKTSPSKTNDDSKSSPAPLSPNSLSAKNVVRKKGEVVMAWTRSVTDSVLYFQTEP</sequence>
<feature type="region of interest" description="Disordered" evidence="1">
    <location>
        <begin position="513"/>
        <end position="667"/>
    </location>
</feature>
<dbReference type="GO" id="GO:0008625">
    <property type="term" value="P:extrinsic apoptotic signaling pathway via death domain receptors"/>
    <property type="evidence" value="ECO:0007669"/>
    <property type="project" value="TreeGrafter"/>
</dbReference>
<feature type="compositionally biased region" description="Basic and acidic residues" evidence="1">
    <location>
        <begin position="559"/>
        <end position="578"/>
    </location>
</feature>
<protein>
    <recommendedName>
        <fullName evidence="4">Caspase 8 associated protein 2</fullName>
    </recommendedName>
</protein>
<evidence type="ECO:0000256" key="1">
    <source>
        <dbReference type="SAM" id="MobiDB-lite"/>
    </source>
</evidence>
<dbReference type="FunCoup" id="A0A665VA51">
    <property type="interactions" value="1419"/>
</dbReference>
<feature type="region of interest" description="Disordered" evidence="1">
    <location>
        <begin position="1621"/>
        <end position="1719"/>
    </location>
</feature>
<dbReference type="OMA" id="KLQFMET"/>
<feature type="compositionally biased region" description="Basic and acidic residues" evidence="1">
    <location>
        <begin position="203"/>
        <end position="215"/>
    </location>
</feature>
<keyword evidence="3" id="KW-1185">Reference proteome</keyword>
<feature type="region of interest" description="Disordered" evidence="1">
    <location>
        <begin position="849"/>
        <end position="869"/>
    </location>
</feature>
<feature type="compositionally biased region" description="Polar residues" evidence="1">
    <location>
        <begin position="1560"/>
        <end position="1569"/>
    </location>
</feature>
<feature type="compositionally biased region" description="Polar residues" evidence="1">
    <location>
        <begin position="513"/>
        <end position="526"/>
    </location>
</feature>
<feature type="region of interest" description="Disordered" evidence="1">
    <location>
        <begin position="736"/>
        <end position="763"/>
    </location>
</feature>
<dbReference type="PANTHER" id="PTHR15489:SF2">
    <property type="entry name" value="CASP8-ASSOCIATED PROTEIN 2"/>
    <property type="match status" value="1"/>
</dbReference>
<feature type="compositionally biased region" description="Basic and acidic residues" evidence="1">
    <location>
        <begin position="653"/>
        <end position="667"/>
    </location>
</feature>
<feature type="compositionally biased region" description="Polar residues" evidence="1">
    <location>
        <begin position="1621"/>
        <end position="1638"/>
    </location>
</feature>
<dbReference type="GO" id="GO:0005739">
    <property type="term" value="C:mitochondrion"/>
    <property type="evidence" value="ECO:0007669"/>
    <property type="project" value="TreeGrafter"/>
</dbReference>
<reference evidence="2" key="2">
    <citation type="submission" date="2025-08" db="UniProtKB">
        <authorList>
            <consortium name="Ensembl"/>
        </authorList>
    </citation>
    <scope>IDENTIFICATION</scope>
</reference>
<dbReference type="GO" id="GO:0003714">
    <property type="term" value="F:transcription corepressor activity"/>
    <property type="evidence" value="ECO:0007669"/>
    <property type="project" value="TreeGrafter"/>
</dbReference>
<feature type="compositionally biased region" description="Basic and acidic residues" evidence="1">
    <location>
        <begin position="289"/>
        <end position="318"/>
    </location>
</feature>
<feature type="compositionally biased region" description="Polar residues" evidence="1">
    <location>
        <begin position="1105"/>
        <end position="1127"/>
    </location>
</feature>
<feature type="region of interest" description="Disordered" evidence="1">
    <location>
        <begin position="133"/>
        <end position="363"/>
    </location>
</feature>
<feature type="compositionally biased region" description="Basic residues" evidence="1">
    <location>
        <begin position="1664"/>
        <end position="1680"/>
    </location>
</feature>
<feature type="region of interest" description="Disordered" evidence="1">
    <location>
        <begin position="886"/>
        <end position="951"/>
    </location>
</feature>
<gene>
    <name evidence="2" type="primary">casp8ap2</name>
</gene>
<feature type="compositionally biased region" description="Basic and acidic residues" evidence="1">
    <location>
        <begin position="1681"/>
        <end position="1701"/>
    </location>
</feature>
<evidence type="ECO:0000313" key="2">
    <source>
        <dbReference type="Ensembl" id="ENSENLP00000028606.1"/>
    </source>
</evidence>
<dbReference type="Ensembl" id="ENSENLT00000029464.1">
    <property type="protein sequence ID" value="ENSENLP00000028606.1"/>
    <property type="gene ID" value="ENSENLG00000012767.1"/>
</dbReference>
<dbReference type="InterPro" id="IPR039674">
    <property type="entry name" value="FLASH"/>
</dbReference>
<feature type="compositionally biased region" description="Basic and acidic residues" evidence="1">
    <location>
        <begin position="1654"/>
        <end position="1663"/>
    </location>
</feature>
<dbReference type="PANTHER" id="PTHR15489">
    <property type="entry name" value="CASPASE 8 ASSOCIATED PROTEIN 2"/>
    <property type="match status" value="1"/>
</dbReference>
<reference evidence="2" key="3">
    <citation type="submission" date="2025-09" db="UniProtKB">
        <authorList>
            <consortium name="Ensembl"/>
        </authorList>
    </citation>
    <scope>IDENTIFICATION</scope>
</reference>
<feature type="region of interest" description="Disordered" evidence="1">
    <location>
        <begin position="1088"/>
        <end position="1131"/>
    </location>
</feature>
<reference evidence="2" key="1">
    <citation type="submission" date="2021-04" db="EMBL/GenBank/DDBJ databases">
        <authorList>
            <consortium name="Wellcome Sanger Institute Data Sharing"/>
        </authorList>
    </citation>
    <scope>NUCLEOTIDE SEQUENCE [LARGE SCALE GENOMIC DNA]</scope>
</reference>
<feature type="compositionally biased region" description="Basic and acidic residues" evidence="1">
    <location>
        <begin position="254"/>
        <end position="280"/>
    </location>
</feature>
<feature type="compositionally biased region" description="Polar residues" evidence="1">
    <location>
        <begin position="607"/>
        <end position="621"/>
    </location>
</feature>
<dbReference type="GO" id="GO:0016605">
    <property type="term" value="C:PML body"/>
    <property type="evidence" value="ECO:0007669"/>
    <property type="project" value="TreeGrafter"/>
</dbReference>
<feature type="compositionally biased region" description="Basic and acidic residues" evidence="1">
    <location>
        <begin position="229"/>
        <end position="241"/>
    </location>
</feature>